<evidence type="ECO:0000256" key="1">
    <source>
        <dbReference type="SAM" id="MobiDB-lite"/>
    </source>
</evidence>
<evidence type="ECO:0008006" key="3">
    <source>
        <dbReference type="Google" id="ProtNLM"/>
    </source>
</evidence>
<organism evidence="2">
    <name type="scientific">marine metagenome</name>
    <dbReference type="NCBI Taxonomy" id="408172"/>
    <lineage>
        <taxon>unclassified sequences</taxon>
        <taxon>metagenomes</taxon>
        <taxon>ecological metagenomes</taxon>
    </lineage>
</organism>
<protein>
    <recommendedName>
        <fullName evidence="3">F5/8 type C domain-containing protein</fullName>
    </recommendedName>
</protein>
<feature type="compositionally biased region" description="Basic and acidic residues" evidence="1">
    <location>
        <begin position="260"/>
        <end position="272"/>
    </location>
</feature>
<proteinExistence type="predicted"/>
<feature type="region of interest" description="Disordered" evidence="1">
    <location>
        <begin position="257"/>
        <end position="288"/>
    </location>
</feature>
<dbReference type="EMBL" id="UINC01129099">
    <property type="protein sequence ID" value="SVD09268.1"/>
    <property type="molecule type" value="Genomic_DNA"/>
</dbReference>
<dbReference type="Gene3D" id="2.60.120.260">
    <property type="entry name" value="Galactose-binding domain-like"/>
    <property type="match status" value="1"/>
</dbReference>
<name>A0A382SJB3_9ZZZZ</name>
<sequence length="311" mass="35090">PWADIGEFVFIDHERVSGSIRPFETELTHNLISSMRSRGGDIGTILNNYTIPQDWSDGGYEWIIDGDSTTAFIHPPRIQILGGGGGYWTVPMFFDLGAPFLVERIRFATRPDHPENQMRRYILFLNDGTEATKDRVGNLVWKKYREEIDNLESVVDLDIEPQQVRHIYIRPGGIGTNNGLSQTWEVAEVQVFGRGFVPTAEYTSEPIDLGAPSALGKIRWGWQLDPGGQINIQTRTGVDDQPYVYWRVTGVADELSPLDQRGRPLTKEDYESIKPNQRGGVTDDLTNWSPWQTYDLDRGLAGTPILSPSPR</sequence>
<reference evidence="2" key="1">
    <citation type="submission" date="2018-05" db="EMBL/GenBank/DDBJ databases">
        <authorList>
            <person name="Lanie J.A."/>
            <person name="Ng W.-L."/>
            <person name="Kazmierczak K.M."/>
            <person name="Andrzejewski T.M."/>
            <person name="Davidsen T.M."/>
            <person name="Wayne K.J."/>
            <person name="Tettelin H."/>
            <person name="Glass J.I."/>
            <person name="Rusch D."/>
            <person name="Podicherti R."/>
            <person name="Tsui H.-C.T."/>
            <person name="Winkler M.E."/>
        </authorList>
    </citation>
    <scope>NUCLEOTIDE SEQUENCE</scope>
</reference>
<feature type="non-terminal residue" evidence="2">
    <location>
        <position position="1"/>
    </location>
</feature>
<accession>A0A382SJB3</accession>
<dbReference type="AlphaFoldDB" id="A0A382SJB3"/>
<evidence type="ECO:0000313" key="2">
    <source>
        <dbReference type="EMBL" id="SVD09268.1"/>
    </source>
</evidence>
<dbReference type="SUPFAM" id="SSF49785">
    <property type="entry name" value="Galactose-binding domain-like"/>
    <property type="match status" value="1"/>
</dbReference>
<gene>
    <name evidence="2" type="ORF">METZ01_LOCUS362122</name>
</gene>
<dbReference type="InterPro" id="IPR008979">
    <property type="entry name" value="Galactose-bd-like_sf"/>
</dbReference>
<feature type="non-terminal residue" evidence="2">
    <location>
        <position position="311"/>
    </location>
</feature>